<proteinExistence type="predicted"/>
<dbReference type="GO" id="GO:0005615">
    <property type="term" value="C:extracellular space"/>
    <property type="evidence" value="ECO:0007669"/>
    <property type="project" value="InterPro"/>
</dbReference>
<dbReference type="Gene3D" id="1.50.10.20">
    <property type="match status" value="1"/>
</dbReference>
<feature type="domain" description="Alpha-macroglobulin-like TED" evidence="2">
    <location>
        <begin position="178"/>
        <end position="286"/>
    </location>
</feature>
<dbReference type="InterPro" id="IPR008930">
    <property type="entry name" value="Terpenoid_cyclase/PrenylTrfase"/>
</dbReference>
<dbReference type="InterPro" id="IPR047565">
    <property type="entry name" value="Alpha-macroglob_thiol-ester_cl"/>
</dbReference>
<dbReference type="Pfam" id="PF07678">
    <property type="entry name" value="TED_complement"/>
    <property type="match status" value="1"/>
</dbReference>
<evidence type="ECO:0000259" key="2">
    <source>
        <dbReference type="Pfam" id="PF07678"/>
    </source>
</evidence>
<evidence type="ECO:0000313" key="4">
    <source>
        <dbReference type="Proteomes" id="UP000255460"/>
    </source>
</evidence>
<dbReference type="Proteomes" id="UP000255460">
    <property type="component" value="Unassembled WGS sequence"/>
</dbReference>
<dbReference type="Pfam" id="PF00207">
    <property type="entry name" value="A2M"/>
    <property type="match status" value="1"/>
</dbReference>
<evidence type="ECO:0000259" key="1">
    <source>
        <dbReference type="Pfam" id="PF00207"/>
    </source>
</evidence>
<evidence type="ECO:0000313" key="3">
    <source>
        <dbReference type="EMBL" id="STE84457.1"/>
    </source>
</evidence>
<dbReference type="InterPro" id="IPR051802">
    <property type="entry name" value="YfhM-like"/>
</dbReference>
<name>A0A376KR73_ECOLX</name>
<dbReference type="EMBL" id="UFZQ01000001">
    <property type="protein sequence ID" value="STE84457.1"/>
    <property type="molecule type" value="Genomic_DNA"/>
</dbReference>
<dbReference type="SMART" id="SM01419">
    <property type="entry name" value="Thiol-ester_cl"/>
    <property type="match status" value="1"/>
</dbReference>
<dbReference type="CDD" id="cd02891">
    <property type="entry name" value="A2M_like"/>
    <property type="match status" value="1"/>
</dbReference>
<protein>
    <submittedName>
        <fullName evidence="3">Putative protease inhibitor</fullName>
    </submittedName>
</protein>
<reference evidence="3 4" key="1">
    <citation type="submission" date="2018-06" db="EMBL/GenBank/DDBJ databases">
        <authorList>
            <consortium name="Pathogen Informatics"/>
            <person name="Doyle S."/>
        </authorList>
    </citation>
    <scope>NUCLEOTIDE SEQUENCE [LARGE SCALE GENOMIC DNA]</scope>
    <source>
        <strain evidence="3 4">NCTC10418</strain>
    </source>
</reference>
<dbReference type="SUPFAM" id="SSF48239">
    <property type="entry name" value="Terpenoid cyclases/Protein prenyltransferases"/>
    <property type="match status" value="1"/>
</dbReference>
<gene>
    <name evidence="3" type="ORF">NCTC10418_02153</name>
</gene>
<feature type="domain" description="Alpha-2-macroglobulin" evidence="1">
    <location>
        <begin position="4"/>
        <end position="59"/>
    </location>
</feature>
<dbReference type="GO" id="GO:0004866">
    <property type="term" value="F:endopeptidase inhibitor activity"/>
    <property type="evidence" value="ECO:0007669"/>
    <property type="project" value="InterPro"/>
</dbReference>
<dbReference type="PANTHER" id="PTHR40094:SF1">
    <property type="entry name" value="UBIQUITIN DOMAIN-CONTAINING PROTEIN"/>
    <property type="match status" value="1"/>
</dbReference>
<dbReference type="InterPro" id="IPR011626">
    <property type="entry name" value="Alpha-macroglobulin_TED"/>
</dbReference>
<organism evidence="3 4">
    <name type="scientific">Escherichia coli</name>
    <dbReference type="NCBI Taxonomy" id="562"/>
    <lineage>
        <taxon>Bacteria</taxon>
        <taxon>Pseudomonadati</taxon>
        <taxon>Pseudomonadota</taxon>
        <taxon>Gammaproteobacteria</taxon>
        <taxon>Enterobacterales</taxon>
        <taxon>Enterobacteriaceae</taxon>
        <taxon>Escherichia</taxon>
    </lineage>
</organism>
<dbReference type="AlphaFoldDB" id="A0A376KR73"/>
<sequence>MAQAWTADDFGSNESKVIVAAPVIAELNMPRFMASGDTSRLTLDITNLTDKPQKLNVALTASGLLELVSDSPAAVELAPGVRTTLFISVRALPGYGDGEIQATISGLALPGETVADQHKQWKIGVRPAFPAQTVNYGTALQPGETWAIPADGLQNFSPVTLEGQLLLSGKPPLNIARYIKELKAYPYGCLEQTASGLFPSLYTNAAQLQALGIKGDSDEKRRASVDIGISRLLQMQRDNGGFALWDKNGDEEYWLTAYVMDFLVRAGEQGYSVPTDAINRGNERLLRYLQDPGMMSIPYADNLKASKFAVQSYAALVLARQQKAPLGALREIWEHRADAASGLPLLQLGVALKTMGDATRGEEAIVLALKTPRNSDERIWLGDYGSPLRDNALMLSLLEENKLLPDEQYTLLNTLSQQAFW</sequence>
<dbReference type="PANTHER" id="PTHR40094">
    <property type="entry name" value="ALPHA-2-MACROGLOBULIN HOMOLOG"/>
    <property type="match status" value="1"/>
</dbReference>
<accession>A0A376KR73</accession>
<dbReference type="InterPro" id="IPR001599">
    <property type="entry name" value="Macroglobln_a2"/>
</dbReference>